<dbReference type="AlphaFoldDB" id="A0A251MRM5"/>
<dbReference type="eggNOG" id="ENOG502S3HC">
    <property type="taxonomic scope" value="Eukaryota"/>
</dbReference>
<accession>A0A251MRM5</accession>
<dbReference type="SMR" id="A0A251MRM5"/>
<dbReference type="SUPFAM" id="SSF54427">
    <property type="entry name" value="NTF2-like"/>
    <property type="match status" value="1"/>
</dbReference>
<evidence type="ECO:0000313" key="2">
    <source>
        <dbReference type="EMBL" id="ONH89886.1"/>
    </source>
</evidence>
<dbReference type="Pfam" id="PF12680">
    <property type="entry name" value="SnoaL_2"/>
    <property type="match status" value="1"/>
</dbReference>
<dbReference type="Gene3D" id="3.10.450.50">
    <property type="match status" value="1"/>
</dbReference>
<feature type="domain" description="SnoaL-like" evidence="1">
    <location>
        <begin position="95"/>
        <end position="190"/>
    </location>
</feature>
<dbReference type="OrthoDB" id="1886670at2759"/>
<proteinExistence type="predicted"/>
<sequence length="260" mass="28844">MASLTQYSVGACLTPNKSFNLNTLFSVFPQALNATSHIRNQKTQLSLSGKKLQQKLISNIVGKNCKYEKWRVFGSDDGSCGIAPLPLPPSVLEAVQDFYKAINAKDIQALEQLLADDCHYQDLVFYVPFVGKEAIVHFLTKVMDAMGSNIHFVIDAATEGGNLTASVIWHLEWKDKEIPFATGCTFFEYEQVEGELFLRKATGMEELPFKPGDLVLKLLKSASTFFDLYPMAAEALLLKSHGSGPHEGLDTLLDKLRGRH</sequence>
<dbReference type="InterPro" id="IPR032710">
    <property type="entry name" value="NTF2-like_dom_sf"/>
</dbReference>
<evidence type="ECO:0000313" key="3">
    <source>
        <dbReference type="Proteomes" id="UP000006882"/>
    </source>
</evidence>
<dbReference type="Proteomes" id="UP000006882">
    <property type="component" value="Chromosome G8"/>
</dbReference>
<dbReference type="EMBL" id="CM007658">
    <property type="protein sequence ID" value="ONH89886.1"/>
    <property type="molecule type" value="Genomic_DNA"/>
</dbReference>
<dbReference type="InterPro" id="IPR037401">
    <property type="entry name" value="SnoaL-like"/>
</dbReference>
<dbReference type="PANTHER" id="PTHR33698:SF5">
    <property type="entry name" value="NTF2-LIKE DOMAIN-CONTAINING PROTEIN-RELATED"/>
    <property type="match status" value="1"/>
</dbReference>
<name>A0A251MRM5_PRUPE</name>
<evidence type="ECO:0000259" key="1">
    <source>
        <dbReference type="Pfam" id="PF12680"/>
    </source>
</evidence>
<dbReference type="CDD" id="cd00531">
    <property type="entry name" value="NTF2_like"/>
    <property type="match status" value="1"/>
</dbReference>
<gene>
    <name evidence="2" type="ORF">PRUPE_8G022100</name>
</gene>
<protein>
    <recommendedName>
        <fullName evidence="1">SnoaL-like domain-containing protein</fullName>
    </recommendedName>
</protein>
<dbReference type="PANTHER" id="PTHR33698">
    <property type="entry name" value="NUCLEAR TRANSPORT FACTOR 2 (NTF2)-LIKE PROTEIN"/>
    <property type="match status" value="1"/>
</dbReference>
<dbReference type="Gramene" id="ONH89886">
    <property type="protein sequence ID" value="ONH89886"/>
    <property type="gene ID" value="PRUPE_8G022100"/>
</dbReference>
<reference evidence="2 3" key="1">
    <citation type="journal article" date="2013" name="Nat. Genet.">
        <title>The high-quality draft genome of peach (Prunus persica) identifies unique patterns of genetic diversity, domestication and genome evolution.</title>
        <authorList>
            <consortium name="International Peach Genome Initiative"/>
            <person name="Verde I."/>
            <person name="Abbott A.G."/>
            <person name="Scalabrin S."/>
            <person name="Jung S."/>
            <person name="Shu S."/>
            <person name="Marroni F."/>
            <person name="Zhebentyayeva T."/>
            <person name="Dettori M.T."/>
            <person name="Grimwood J."/>
            <person name="Cattonaro F."/>
            <person name="Zuccolo A."/>
            <person name="Rossini L."/>
            <person name="Jenkins J."/>
            <person name="Vendramin E."/>
            <person name="Meisel L.A."/>
            <person name="Decroocq V."/>
            <person name="Sosinski B."/>
            <person name="Prochnik S."/>
            <person name="Mitros T."/>
            <person name="Policriti A."/>
            <person name="Cipriani G."/>
            <person name="Dondini L."/>
            <person name="Ficklin S."/>
            <person name="Goodstein D.M."/>
            <person name="Xuan P."/>
            <person name="Del Fabbro C."/>
            <person name="Aramini V."/>
            <person name="Copetti D."/>
            <person name="Gonzalez S."/>
            <person name="Horner D.S."/>
            <person name="Falchi R."/>
            <person name="Lucas S."/>
            <person name="Mica E."/>
            <person name="Maldonado J."/>
            <person name="Lazzari B."/>
            <person name="Bielenberg D."/>
            <person name="Pirona R."/>
            <person name="Miculan M."/>
            <person name="Barakat A."/>
            <person name="Testolin R."/>
            <person name="Stella A."/>
            <person name="Tartarini S."/>
            <person name="Tonutti P."/>
            <person name="Arus P."/>
            <person name="Orellana A."/>
            <person name="Wells C."/>
            <person name="Main D."/>
            <person name="Vizzotto G."/>
            <person name="Silva H."/>
            <person name="Salamini F."/>
            <person name="Schmutz J."/>
            <person name="Morgante M."/>
            <person name="Rokhsar D.S."/>
        </authorList>
    </citation>
    <scope>NUCLEOTIDE SEQUENCE [LARGE SCALE GENOMIC DNA]</scope>
    <source>
        <strain evidence="3">cv. Nemared</strain>
    </source>
</reference>
<keyword evidence="3" id="KW-1185">Reference proteome</keyword>
<organism evidence="2 3">
    <name type="scientific">Prunus persica</name>
    <name type="common">Peach</name>
    <name type="synonym">Amygdalus persica</name>
    <dbReference type="NCBI Taxonomy" id="3760"/>
    <lineage>
        <taxon>Eukaryota</taxon>
        <taxon>Viridiplantae</taxon>
        <taxon>Streptophyta</taxon>
        <taxon>Embryophyta</taxon>
        <taxon>Tracheophyta</taxon>
        <taxon>Spermatophyta</taxon>
        <taxon>Magnoliopsida</taxon>
        <taxon>eudicotyledons</taxon>
        <taxon>Gunneridae</taxon>
        <taxon>Pentapetalae</taxon>
        <taxon>rosids</taxon>
        <taxon>fabids</taxon>
        <taxon>Rosales</taxon>
        <taxon>Rosaceae</taxon>
        <taxon>Amygdaloideae</taxon>
        <taxon>Amygdaleae</taxon>
        <taxon>Prunus</taxon>
    </lineage>
</organism>